<feature type="compositionally biased region" description="Basic and acidic residues" evidence="1">
    <location>
        <begin position="238"/>
        <end position="252"/>
    </location>
</feature>
<protein>
    <submittedName>
        <fullName evidence="2">Uncharacterized protein</fullName>
    </submittedName>
</protein>
<keyword evidence="3" id="KW-1185">Reference proteome</keyword>
<feature type="region of interest" description="Disordered" evidence="1">
    <location>
        <begin position="238"/>
        <end position="374"/>
    </location>
</feature>
<evidence type="ECO:0000256" key="1">
    <source>
        <dbReference type="SAM" id="MobiDB-lite"/>
    </source>
</evidence>
<comment type="caution">
    <text evidence="2">The sequence shown here is derived from an EMBL/GenBank/DDBJ whole genome shotgun (WGS) entry which is preliminary data.</text>
</comment>
<sequence>MEPRWNSEVRQIMQSNAKDEKKLKLQINRINSAKRVQLDKIDGEMMILRKQLLEDRKILGTRSDIKKRDEKNGDILDVGGHKDQKVPIVKPMMVGFQKAEVLDRNCFKNFQERSRQRTMEQHEPRPHLSRIGATEKDENNNFRRRMSDLGMLQPSCSTPSIRVGRRHSIAEINLNDTLLSKICAQTNAGGSTMKKSASGAFTAAADVKIDHPRLGQRRGSLPPAMGLPKIKNMKFQPERGSKLETEKERKMTSQDTKLANFSRRRRNSLPNFDISPTNRDSMACKERLTAKLMHSKPKPSSAVGRNVVSPTETSIFGRKFKRKPTPISEKSDEGNSGNEQGDEDDESLSLDRPSLTEANDPGSDQPHSCEQELSFIPKATLKEKMDKFFLEWVDELEEEPRIDIEELLQEFKKEKEEKEQQKSDGPVKDREMKCTEKDALSQCAGQESFPTEEEKLYIEFGG</sequence>
<feature type="compositionally biased region" description="Polar residues" evidence="1">
    <location>
        <begin position="268"/>
        <end position="280"/>
    </location>
</feature>
<dbReference type="EMBL" id="LSMT01000039">
    <property type="protein sequence ID" value="PFX31186.1"/>
    <property type="molecule type" value="Genomic_DNA"/>
</dbReference>
<reference evidence="3" key="1">
    <citation type="journal article" date="2017" name="bioRxiv">
        <title>Comparative analysis of the genomes of Stylophora pistillata and Acropora digitifera provides evidence for extensive differences between species of corals.</title>
        <authorList>
            <person name="Voolstra C.R."/>
            <person name="Li Y."/>
            <person name="Liew Y.J."/>
            <person name="Baumgarten S."/>
            <person name="Zoccola D."/>
            <person name="Flot J.-F."/>
            <person name="Tambutte S."/>
            <person name="Allemand D."/>
            <person name="Aranda M."/>
        </authorList>
    </citation>
    <scope>NUCLEOTIDE SEQUENCE [LARGE SCALE GENOMIC DNA]</scope>
</reference>
<name>A0A2B4SP94_STYPI</name>
<dbReference type="AlphaFoldDB" id="A0A2B4SP94"/>
<proteinExistence type="predicted"/>
<evidence type="ECO:0000313" key="2">
    <source>
        <dbReference type="EMBL" id="PFX31186.1"/>
    </source>
</evidence>
<evidence type="ECO:0000313" key="3">
    <source>
        <dbReference type="Proteomes" id="UP000225706"/>
    </source>
</evidence>
<organism evidence="2 3">
    <name type="scientific">Stylophora pistillata</name>
    <name type="common">Smooth cauliflower coral</name>
    <dbReference type="NCBI Taxonomy" id="50429"/>
    <lineage>
        <taxon>Eukaryota</taxon>
        <taxon>Metazoa</taxon>
        <taxon>Cnidaria</taxon>
        <taxon>Anthozoa</taxon>
        <taxon>Hexacorallia</taxon>
        <taxon>Scleractinia</taxon>
        <taxon>Astrocoeniina</taxon>
        <taxon>Pocilloporidae</taxon>
        <taxon>Stylophora</taxon>
    </lineage>
</organism>
<dbReference type="Proteomes" id="UP000225706">
    <property type="component" value="Unassembled WGS sequence"/>
</dbReference>
<accession>A0A2B4SP94</accession>
<gene>
    <name evidence="2" type="ORF">AWC38_SpisGene3996</name>
</gene>
<feature type="region of interest" description="Disordered" evidence="1">
    <location>
        <begin position="413"/>
        <end position="432"/>
    </location>
</feature>